<dbReference type="InterPro" id="IPR027396">
    <property type="entry name" value="DsrEFH-like"/>
</dbReference>
<protein>
    <recommendedName>
        <fullName evidence="4">DsrE family protein</fullName>
    </recommendedName>
</protein>
<dbReference type="EMBL" id="NRRY01000038">
    <property type="protein sequence ID" value="MBK1620370.1"/>
    <property type="molecule type" value="Genomic_DNA"/>
</dbReference>
<reference evidence="2 3" key="1">
    <citation type="journal article" date="2020" name="Microorganisms">
        <title>Osmotic Adaptation and Compatible Solute Biosynthesis of Phototrophic Bacteria as Revealed from Genome Analyses.</title>
        <authorList>
            <person name="Imhoff J.F."/>
            <person name="Rahn T."/>
            <person name="Kunzel S."/>
            <person name="Keller A."/>
            <person name="Neulinger S.C."/>
        </authorList>
    </citation>
    <scope>NUCLEOTIDE SEQUENCE [LARGE SCALE GENOMIC DNA]</scope>
    <source>
        <strain evidence="2 3">DSM 25653</strain>
    </source>
</reference>
<keyword evidence="1" id="KW-0732">Signal</keyword>
<dbReference type="PROSITE" id="PS51257">
    <property type="entry name" value="PROKAR_LIPOPROTEIN"/>
    <property type="match status" value="1"/>
</dbReference>
<sequence length="202" mass="21798">MLPPNQRWSPSMSMNKKSLAYCCSALVACGLLLSAAASTADEKVAEWVAPIITGYGYINPLPDAKLQPDPSEDYKVVFDIAKGAENTGGINAGLWHVARAVNLFGDDGKPAENLEIAVVIHGTATRAVLDDTTYEARYLKRNPNAELIEKLKAAGVKLYVCGQAIVDSGYYYQNVRDDIDVVLGAIAAEIKLVTEGYVLVYL</sequence>
<dbReference type="SUPFAM" id="SSF75169">
    <property type="entry name" value="DsrEFH-like"/>
    <property type="match status" value="1"/>
</dbReference>
<comment type="caution">
    <text evidence="2">The sequence shown here is derived from an EMBL/GenBank/DDBJ whole genome shotgun (WGS) entry which is preliminary data.</text>
</comment>
<feature type="chain" id="PRO_5040845017" description="DsrE family protein" evidence="1">
    <location>
        <begin position="41"/>
        <end position="202"/>
    </location>
</feature>
<evidence type="ECO:0000256" key="1">
    <source>
        <dbReference type="SAM" id="SignalP"/>
    </source>
</evidence>
<dbReference type="AlphaFoldDB" id="A0A9X1B5C5"/>
<accession>A0A9X1B5C5</accession>
<dbReference type="Gene3D" id="3.40.1260.10">
    <property type="entry name" value="DsrEFH-like"/>
    <property type="match status" value="1"/>
</dbReference>
<name>A0A9X1B5C5_9GAMM</name>
<evidence type="ECO:0000313" key="3">
    <source>
        <dbReference type="Proteomes" id="UP001138768"/>
    </source>
</evidence>
<dbReference type="PANTHER" id="PTHR37691:SF1">
    <property type="entry name" value="BLR3518 PROTEIN"/>
    <property type="match status" value="1"/>
</dbReference>
<dbReference type="PANTHER" id="PTHR37691">
    <property type="entry name" value="BLR3518 PROTEIN"/>
    <property type="match status" value="1"/>
</dbReference>
<keyword evidence="3" id="KW-1185">Reference proteome</keyword>
<dbReference type="InterPro" id="IPR003787">
    <property type="entry name" value="Sulphur_relay_DsrE/F-like"/>
</dbReference>
<evidence type="ECO:0000313" key="2">
    <source>
        <dbReference type="EMBL" id="MBK1620370.1"/>
    </source>
</evidence>
<proteinExistence type="predicted"/>
<gene>
    <name evidence="2" type="ORF">CKO42_18380</name>
</gene>
<feature type="signal peptide" evidence="1">
    <location>
        <begin position="1"/>
        <end position="40"/>
    </location>
</feature>
<dbReference type="Pfam" id="PF02635">
    <property type="entry name" value="DsrE"/>
    <property type="match status" value="1"/>
</dbReference>
<evidence type="ECO:0008006" key="4">
    <source>
        <dbReference type="Google" id="ProtNLM"/>
    </source>
</evidence>
<dbReference type="Proteomes" id="UP001138768">
    <property type="component" value="Unassembled WGS sequence"/>
</dbReference>
<organism evidence="2 3">
    <name type="scientific">Lamprobacter modestohalophilus</name>
    <dbReference type="NCBI Taxonomy" id="1064514"/>
    <lineage>
        <taxon>Bacteria</taxon>
        <taxon>Pseudomonadati</taxon>
        <taxon>Pseudomonadota</taxon>
        <taxon>Gammaproteobacteria</taxon>
        <taxon>Chromatiales</taxon>
        <taxon>Chromatiaceae</taxon>
        <taxon>Lamprobacter</taxon>
    </lineage>
</organism>